<dbReference type="InterPro" id="IPR052594">
    <property type="entry name" value="J_domain-containing_protein"/>
</dbReference>
<comment type="caution">
    <text evidence="3">The sequence shown here is derived from an EMBL/GenBank/DDBJ whole genome shotgun (WGS) entry which is preliminary data.</text>
</comment>
<dbReference type="EMBL" id="NCSJ02000071">
    <property type="protein sequence ID" value="RFU31655.1"/>
    <property type="molecule type" value="Genomic_DNA"/>
</dbReference>
<dbReference type="InterPro" id="IPR018253">
    <property type="entry name" value="DnaJ_domain_CS"/>
</dbReference>
<evidence type="ECO:0000256" key="1">
    <source>
        <dbReference type="SAM" id="MobiDB-lite"/>
    </source>
</evidence>
<dbReference type="CDD" id="cd06257">
    <property type="entry name" value="DnaJ"/>
    <property type="match status" value="1"/>
</dbReference>
<evidence type="ECO:0000313" key="4">
    <source>
        <dbReference type="Proteomes" id="UP000258309"/>
    </source>
</evidence>
<dbReference type="OMA" id="WLDLWSK"/>
<dbReference type="PANTHER" id="PTHR44144:SF1">
    <property type="entry name" value="DNAJ HOMOLOG SUBFAMILY C MEMBER 9"/>
    <property type="match status" value="1"/>
</dbReference>
<name>A0A3E2HE64_SCYLI</name>
<keyword evidence="4" id="KW-1185">Reference proteome</keyword>
<dbReference type="PROSITE" id="PS50076">
    <property type="entry name" value="DNAJ_2"/>
    <property type="match status" value="1"/>
</dbReference>
<evidence type="ECO:0000313" key="3">
    <source>
        <dbReference type="EMBL" id="RFU31655.1"/>
    </source>
</evidence>
<dbReference type="InterPro" id="IPR036869">
    <property type="entry name" value="J_dom_sf"/>
</dbReference>
<dbReference type="PANTHER" id="PTHR44144">
    <property type="entry name" value="DNAJ HOMOLOG SUBFAMILY C MEMBER 9"/>
    <property type="match status" value="1"/>
</dbReference>
<dbReference type="Gene3D" id="1.10.287.110">
    <property type="entry name" value="DnaJ domain"/>
    <property type="match status" value="1"/>
</dbReference>
<reference evidence="3 4" key="1">
    <citation type="submission" date="2018-05" db="EMBL/GenBank/DDBJ databases">
        <title>Draft genome sequence of Scytalidium lignicola DSM 105466, a ubiquitous saprotrophic fungus.</title>
        <authorList>
            <person name="Buettner E."/>
            <person name="Gebauer A.M."/>
            <person name="Hofrichter M."/>
            <person name="Liers C."/>
            <person name="Kellner H."/>
        </authorList>
    </citation>
    <scope>NUCLEOTIDE SEQUENCE [LARGE SCALE GENOMIC DNA]</scope>
    <source>
        <strain evidence="3 4">DSM 105466</strain>
    </source>
</reference>
<dbReference type="InterPro" id="IPR056453">
    <property type="entry name" value="HTH_DNAJC9"/>
</dbReference>
<evidence type="ECO:0000259" key="2">
    <source>
        <dbReference type="PROSITE" id="PS50076"/>
    </source>
</evidence>
<sequence length="323" mass="36278">MARREEEEEEDEMMDNEPPVIEPYTVLGISKTATTDEVKSAYRKAALRHHPDKAPDHLKDEAHTKFQEVAFAYAVLSDPVRRKRYDTTGSTSESIVDADGFSWTEFYQDQFKNAVTEDAIEQFAKKYKSSDEEKDDILNAYEQSKGKMAAIYETVMLSNPLDDEERFRKIIDDAIAKGDVQSYKAYTHESTKSKQARTKAAKEEAEEAMAYAKELGVEEKLFGKKGKGGKKENGEADLAALIQSRAASRGNFLDALEAKYAPKGKASKAKGQRGKKRSSDEEEDEKIGMPSEEAFQKAAERLKKNKEAEGATEGARKSKRTKR</sequence>
<dbReference type="GO" id="GO:0005634">
    <property type="term" value="C:nucleus"/>
    <property type="evidence" value="ECO:0007669"/>
    <property type="project" value="TreeGrafter"/>
</dbReference>
<dbReference type="PROSITE" id="PS00636">
    <property type="entry name" value="DNAJ_1"/>
    <property type="match status" value="1"/>
</dbReference>
<dbReference type="Pfam" id="PF00226">
    <property type="entry name" value="DnaJ"/>
    <property type="match status" value="1"/>
</dbReference>
<dbReference type="Proteomes" id="UP000258309">
    <property type="component" value="Unassembled WGS sequence"/>
</dbReference>
<dbReference type="Pfam" id="PF23302">
    <property type="entry name" value="HTH_DNAJC9"/>
    <property type="match status" value="1"/>
</dbReference>
<dbReference type="FunFam" id="1.10.287.110:FF:000110">
    <property type="entry name" value="DnaJ domain protein (AFU_orthologue AFUA_2G13210)"/>
    <property type="match status" value="1"/>
</dbReference>
<dbReference type="SMART" id="SM00271">
    <property type="entry name" value="DnaJ"/>
    <property type="match status" value="1"/>
</dbReference>
<dbReference type="SUPFAM" id="SSF46565">
    <property type="entry name" value="Chaperone J-domain"/>
    <property type="match status" value="1"/>
</dbReference>
<dbReference type="InterPro" id="IPR001623">
    <property type="entry name" value="DnaJ_domain"/>
</dbReference>
<feature type="non-terminal residue" evidence="3">
    <location>
        <position position="1"/>
    </location>
</feature>
<feature type="compositionally biased region" description="Basic residues" evidence="1">
    <location>
        <begin position="265"/>
        <end position="276"/>
    </location>
</feature>
<feature type="compositionally biased region" description="Basic and acidic residues" evidence="1">
    <location>
        <begin position="294"/>
        <end position="309"/>
    </location>
</feature>
<organism evidence="3 4">
    <name type="scientific">Scytalidium lignicola</name>
    <name type="common">Hyphomycete</name>
    <dbReference type="NCBI Taxonomy" id="5539"/>
    <lineage>
        <taxon>Eukaryota</taxon>
        <taxon>Fungi</taxon>
        <taxon>Dikarya</taxon>
        <taxon>Ascomycota</taxon>
        <taxon>Pezizomycotina</taxon>
        <taxon>Leotiomycetes</taxon>
        <taxon>Leotiomycetes incertae sedis</taxon>
        <taxon>Scytalidium</taxon>
    </lineage>
</organism>
<feature type="non-terminal residue" evidence="3">
    <location>
        <position position="323"/>
    </location>
</feature>
<dbReference type="PRINTS" id="PR00625">
    <property type="entry name" value="JDOMAIN"/>
</dbReference>
<dbReference type="STRING" id="5539.A0A3E2HE64"/>
<dbReference type="GO" id="GO:0031072">
    <property type="term" value="F:heat shock protein binding"/>
    <property type="evidence" value="ECO:0007669"/>
    <property type="project" value="TreeGrafter"/>
</dbReference>
<protein>
    <recommendedName>
        <fullName evidence="2">J domain-containing protein</fullName>
    </recommendedName>
</protein>
<accession>A0A3E2HE64</accession>
<feature type="region of interest" description="Disordered" evidence="1">
    <location>
        <begin position="258"/>
        <end position="323"/>
    </location>
</feature>
<feature type="domain" description="J" evidence="2">
    <location>
        <begin position="22"/>
        <end position="89"/>
    </location>
</feature>
<dbReference type="AlphaFoldDB" id="A0A3E2HE64"/>
<gene>
    <name evidence="3" type="ORF">B7463_g4681</name>
</gene>
<proteinExistence type="predicted"/>
<feature type="region of interest" description="Disordered" evidence="1">
    <location>
        <begin position="1"/>
        <end position="22"/>
    </location>
</feature>
<dbReference type="GO" id="GO:0005737">
    <property type="term" value="C:cytoplasm"/>
    <property type="evidence" value="ECO:0007669"/>
    <property type="project" value="TreeGrafter"/>
</dbReference>
<dbReference type="OrthoDB" id="110024at2759"/>
<feature type="compositionally biased region" description="Acidic residues" evidence="1">
    <location>
        <begin position="1"/>
        <end position="15"/>
    </location>
</feature>